<gene>
    <name evidence="2" type="ORF">KZJ38_25505</name>
</gene>
<evidence type="ECO:0000256" key="1">
    <source>
        <dbReference type="SAM" id="SignalP"/>
    </source>
</evidence>
<evidence type="ECO:0000313" key="2">
    <source>
        <dbReference type="EMBL" id="QYD73034.1"/>
    </source>
</evidence>
<feature type="signal peptide" evidence="1">
    <location>
        <begin position="1"/>
        <end position="21"/>
    </location>
</feature>
<reference evidence="2 3" key="1">
    <citation type="submission" date="2021-07" db="EMBL/GenBank/DDBJ databases">
        <title>Paraburkholderia edwinii protects Aspergillus sp. from phenazines by acting as a toxin sponge.</title>
        <authorList>
            <person name="Dahlstrom K.M."/>
            <person name="Newman D.K."/>
        </authorList>
    </citation>
    <scope>NUCLEOTIDE SEQUENCE [LARGE SCALE GENOMIC DNA]</scope>
    <source>
        <strain evidence="2 3">Pe01</strain>
    </source>
</reference>
<keyword evidence="1" id="KW-0732">Signal</keyword>
<name>A0ABX8UVM5_9BURK</name>
<dbReference type="Proteomes" id="UP000826462">
    <property type="component" value="Chromosome 2"/>
</dbReference>
<dbReference type="RefSeq" id="WP_219802568.1">
    <property type="nucleotide sequence ID" value="NZ_CP080096.1"/>
</dbReference>
<accession>A0ABX8UVM5</accession>
<protein>
    <recommendedName>
        <fullName evidence="4">DUF4148 domain-containing protein</fullName>
    </recommendedName>
</protein>
<evidence type="ECO:0000313" key="3">
    <source>
        <dbReference type="Proteomes" id="UP000826462"/>
    </source>
</evidence>
<organism evidence="2 3">
    <name type="scientific">Paraburkholderia edwinii</name>
    <dbReference type="NCBI Taxonomy" id="2861782"/>
    <lineage>
        <taxon>Bacteria</taxon>
        <taxon>Pseudomonadati</taxon>
        <taxon>Pseudomonadota</taxon>
        <taxon>Betaproteobacteria</taxon>
        <taxon>Burkholderiales</taxon>
        <taxon>Burkholderiaceae</taxon>
        <taxon>Paraburkholderia</taxon>
    </lineage>
</organism>
<dbReference type="EMBL" id="CP080096">
    <property type="protein sequence ID" value="QYD73034.1"/>
    <property type="molecule type" value="Genomic_DNA"/>
</dbReference>
<proteinExistence type="predicted"/>
<sequence length="86" mass="9506">MKIAQFVVAGLIAIPSAFAFAQSTPPSINDDVRASITQDQMTYRYSNRVDQTQASINDAKRTGLLPHQMAEMNLGRYSLSVVRPSF</sequence>
<feature type="chain" id="PRO_5045305190" description="DUF4148 domain-containing protein" evidence="1">
    <location>
        <begin position="22"/>
        <end position="86"/>
    </location>
</feature>
<keyword evidence="3" id="KW-1185">Reference proteome</keyword>
<evidence type="ECO:0008006" key="4">
    <source>
        <dbReference type="Google" id="ProtNLM"/>
    </source>
</evidence>